<dbReference type="InterPro" id="IPR013096">
    <property type="entry name" value="Cupin_2"/>
</dbReference>
<reference evidence="9 10" key="1">
    <citation type="submission" date="2019-04" db="EMBL/GenBank/DDBJ databases">
        <title>Friends and foes A comparative genomics study of 23 Aspergillus species from section Flavi.</title>
        <authorList>
            <consortium name="DOE Joint Genome Institute"/>
            <person name="Kjaerbolling I."/>
            <person name="Vesth T."/>
            <person name="Frisvad J.C."/>
            <person name="Nybo J.L."/>
            <person name="Theobald S."/>
            <person name="Kildgaard S."/>
            <person name="Isbrandt T."/>
            <person name="Kuo A."/>
            <person name="Sato A."/>
            <person name="Lyhne E.K."/>
            <person name="Kogle M.E."/>
            <person name="Wiebenga A."/>
            <person name="Kun R.S."/>
            <person name="Lubbers R.J."/>
            <person name="Makela M.R."/>
            <person name="Barry K."/>
            <person name="Chovatia M."/>
            <person name="Clum A."/>
            <person name="Daum C."/>
            <person name="Haridas S."/>
            <person name="He G."/>
            <person name="LaButti K."/>
            <person name="Lipzen A."/>
            <person name="Mondo S."/>
            <person name="Riley R."/>
            <person name="Salamov A."/>
            <person name="Simmons B.A."/>
            <person name="Magnuson J.K."/>
            <person name="Henrissat B."/>
            <person name="Mortensen U.H."/>
            <person name="Larsen T.O."/>
            <person name="Devries R.P."/>
            <person name="Grigoriev I.V."/>
            <person name="Machida M."/>
            <person name="Baker S.E."/>
            <person name="Andersen M.R."/>
        </authorList>
    </citation>
    <scope>NUCLEOTIDE SEQUENCE [LARGE SCALE GENOMIC DNA]</scope>
    <source>
        <strain evidence="9 10">CBS 151.66</strain>
    </source>
</reference>
<dbReference type="PANTHER" id="PTHR47660">
    <property type="entry name" value="TRANSCRIPTION FACTOR WITH C2H2 AND ZN(2)-CYS(6) DNA BINDING DOMAIN (EUROFUNG)-RELATED-RELATED"/>
    <property type="match status" value="1"/>
</dbReference>
<dbReference type="GO" id="GO:0006351">
    <property type="term" value="P:DNA-templated transcription"/>
    <property type="evidence" value="ECO:0007669"/>
    <property type="project" value="InterPro"/>
</dbReference>
<dbReference type="CDD" id="cd02231">
    <property type="entry name" value="cupin_BLL6423-like"/>
    <property type="match status" value="1"/>
</dbReference>
<dbReference type="PROSITE" id="PS50048">
    <property type="entry name" value="ZN2_CY6_FUNGAL_2"/>
    <property type="match status" value="1"/>
</dbReference>
<dbReference type="PANTHER" id="PTHR47660:SF2">
    <property type="entry name" value="TRANSCRIPTION FACTOR WITH C2H2 AND ZN(2)-CYS(6) DNA BINDING DOMAIN (EUROFUNG)"/>
    <property type="match status" value="1"/>
</dbReference>
<dbReference type="Gene3D" id="4.10.240.10">
    <property type="entry name" value="Zn(2)-C6 fungal-type DNA-binding domain"/>
    <property type="match status" value="1"/>
</dbReference>
<keyword evidence="6" id="KW-0539">Nucleus</keyword>
<dbReference type="GO" id="GO:0008270">
    <property type="term" value="F:zinc ion binding"/>
    <property type="evidence" value="ECO:0007669"/>
    <property type="project" value="InterPro"/>
</dbReference>
<keyword evidence="4" id="KW-0238">DNA-binding</keyword>
<gene>
    <name evidence="9" type="ORF">BDV29DRAFT_197680</name>
</gene>
<evidence type="ECO:0000256" key="1">
    <source>
        <dbReference type="ARBA" id="ARBA00022723"/>
    </source>
</evidence>
<keyword evidence="10" id="KW-1185">Reference proteome</keyword>
<dbReference type="SUPFAM" id="SSF57701">
    <property type="entry name" value="Zn2/Cys6 DNA-binding domain"/>
    <property type="match status" value="1"/>
</dbReference>
<sequence length="835" mass="93690">MPEHNKDIRPLQRFITTHDTQGRAVFSTRLSEDMPVQDVNQVTFSLAYTSDRIPSQLSADTDIASYERYLGSPPGLSISTGTVCRIVDMPPGSTSPMHRTVSLDYGVVLEGEVELILDSGDKRLLRRGDVAVQRATNHAWKNVSPNQGWSLLRSDLLRRHARGHFSGQKDTRLSATSAMRGRVSRACKNCASSKLKCDDTKPCRRCVKRNLDCHWPQEDRGVDFIEQAEPETSIADSPDSCEQVNNHGLTHSRDGASTQDFSERLIDDLYTTAEDVIGQAFTEPNRLPLMPPDGYDLFGGNISSELGLTDADLDFLASLNNHDMILHHPTQRGVPEALGLMDKEAYHNSPLSNWTPRTEDNAYMDQQYLSVPKHLDRPISSAAVESRVISEHLSRESRDKAFAIVVQYENDNSNTRHLRQQQAYALTLHIGFWSGDKRRVEIAESFEQPIVTMLRRASHLRSEGYPVITPLMVDDEETLNQKWHQWVESESYKRLVYHLFVHVVQSSLRLSTQALISYGELELPFPCSRKLWEAKSATEWGYIYLQEFSHTPGSFPSLSNALRDTSTLGQVPRQIDFPLAAFISVHGMSVMVADYNRTRHSLRRPWTGLIFQSWQRELEQELDQFGIAVVETLNLSVPAVSLIHQSVCLSLYMPLGFLETYAGKQGDKRSTDVYEAFIQHINSTHLRQAAWHAGQIVRIAKAIPPSLLTDFCATCLYFAALALWTYSTVSAREGSLAQELKSDSPTGRGVFLLDSESSNGALRRYVVSGQGIPALSAGSGPAYLDNQEAVMRLFQQILRSKYPGQSIPQQAQTLYHAFSALGSIRRSNDYGSHSK</sequence>
<dbReference type="Pfam" id="PF07883">
    <property type="entry name" value="Cupin_2"/>
    <property type="match status" value="1"/>
</dbReference>
<evidence type="ECO:0000256" key="7">
    <source>
        <dbReference type="SAM" id="MobiDB-lite"/>
    </source>
</evidence>
<name>A0A5N5WV52_9EURO</name>
<evidence type="ECO:0000256" key="6">
    <source>
        <dbReference type="ARBA" id="ARBA00023242"/>
    </source>
</evidence>
<dbReference type="PROSITE" id="PS00463">
    <property type="entry name" value="ZN2_CY6_FUNGAL_1"/>
    <property type="match status" value="1"/>
</dbReference>
<dbReference type="EMBL" id="ML732285">
    <property type="protein sequence ID" value="KAB8071002.1"/>
    <property type="molecule type" value="Genomic_DNA"/>
</dbReference>
<dbReference type="Gene3D" id="2.60.120.10">
    <property type="entry name" value="Jelly Rolls"/>
    <property type="match status" value="1"/>
</dbReference>
<dbReference type="AlphaFoldDB" id="A0A5N5WV52"/>
<evidence type="ECO:0000313" key="9">
    <source>
        <dbReference type="EMBL" id="KAB8071002.1"/>
    </source>
</evidence>
<dbReference type="InterPro" id="IPR014710">
    <property type="entry name" value="RmlC-like_jellyroll"/>
</dbReference>
<dbReference type="CDD" id="cd00067">
    <property type="entry name" value="GAL4"/>
    <property type="match status" value="1"/>
</dbReference>
<dbReference type="InterPro" id="IPR007219">
    <property type="entry name" value="XnlR_reg_dom"/>
</dbReference>
<dbReference type="GO" id="GO:0003677">
    <property type="term" value="F:DNA binding"/>
    <property type="evidence" value="ECO:0007669"/>
    <property type="project" value="UniProtKB-KW"/>
</dbReference>
<dbReference type="InterPro" id="IPR036864">
    <property type="entry name" value="Zn2-C6_fun-type_DNA-bd_sf"/>
</dbReference>
<evidence type="ECO:0000256" key="5">
    <source>
        <dbReference type="ARBA" id="ARBA00023163"/>
    </source>
</evidence>
<keyword evidence="2" id="KW-0862">Zinc</keyword>
<dbReference type="GO" id="GO:0009893">
    <property type="term" value="P:positive regulation of metabolic process"/>
    <property type="evidence" value="ECO:0007669"/>
    <property type="project" value="UniProtKB-ARBA"/>
</dbReference>
<accession>A0A5N5WV52</accession>
<organism evidence="9 10">
    <name type="scientific">Aspergillus leporis</name>
    <dbReference type="NCBI Taxonomy" id="41062"/>
    <lineage>
        <taxon>Eukaryota</taxon>
        <taxon>Fungi</taxon>
        <taxon>Dikarya</taxon>
        <taxon>Ascomycota</taxon>
        <taxon>Pezizomycotina</taxon>
        <taxon>Eurotiomycetes</taxon>
        <taxon>Eurotiomycetidae</taxon>
        <taxon>Eurotiales</taxon>
        <taxon>Aspergillaceae</taxon>
        <taxon>Aspergillus</taxon>
        <taxon>Aspergillus subgen. Circumdati</taxon>
    </lineage>
</organism>
<dbReference type="Pfam" id="PF00172">
    <property type="entry name" value="Zn_clus"/>
    <property type="match status" value="1"/>
</dbReference>
<proteinExistence type="predicted"/>
<dbReference type="InterPro" id="IPR011051">
    <property type="entry name" value="RmlC_Cupin_sf"/>
</dbReference>
<dbReference type="SMART" id="SM00066">
    <property type="entry name" value="GAL4"/>
    <property type="match status" value="1"/>
</dbReference>
<keyword evidence="5" id="KW-0804">Transcription</keyword>
<evidence type="ECO:0000256" key="4">
    <source>
        <dbReference type="ARBA" id="ARBA00023125"/>
    </source>
</evidence>
<keyword evidence="3" id="KW-0805">Transcription regulation</keyword>
<dbReference type="OrthoDB" id="40579at2759"/>
<evidence type="ECO:0000256" key="3">
    <source>
        <dbReference type="ARBA" id="ARBA00023015"/>
    </source>
</evidence>
<evidence type="ECO:0000259" key="8">
    <source>
        <dbReference type="PROSITE" id="PS50048"/>
    </source>
</evidence>
<dbReference type="InterPro" id="IPR001138">
    <property type="entry name" value="Zn2Cys6_DnaBD"/>
</dbReference>
<dbReference type="Pfam" id="PF04082">
    <property type="entry name" value="Fungal_trans"/>
    <property type="match status" value="1"/>
</dbReference>
<feature type="region of interest" description="Disordered" evidence="7">
    <location>
        <begin position="230"/>
        <end position="258"/>
    </location>
</feature>
<feature type="compositionally biased region" description="Polar residues" evidence="7">
    <location>
        <begin position="240"/>
        <end position="258"/>
    </location>
</feature>
<keyword evidence="1" id="KW-0479">Metal-binding</keyword>
<evidence type="ECO:0000256" key="2">
    <source>
        <dbReference type="ARBA" id="ARBA00022833"/>
    </source>
</evidence>
<feature type="domain" description="Zn(2)-C6 fungal-type" evidence="8">
    <location>
        <begin position="186"/>
        <end position="215"/>
    </location>
</feature>
<protein>
    <recommendedName>
        <fullName evidence="8">Zn(2)-C6 fungal-type domain-containing protein</fullName>
    </recommendedName>
</protein>
<dbReference type="Proteomes" id="UP000326565">
    <property type="component" value="Unassembled WGS sequence"/>
</dbReference>
<dbReference type="GO" id="GO:0000981">
    <property type="term" value="F:DNA-binding transcription factor activity, RNA polymerase II-specific"/>
    <property type="evidence" value="ECO:0007669"/>
    <property type="project" value="InterPro"/>
</dbReference>
<dbReference type="SUPFAM" id="SSF51182">
    <property type="entry name" value="RmlC-like cupins"/>
    <property type="match status" value="1"/>
</dbReference>
<evidence type="ECO:0000313" key="10">
    <source>
        <dbReference type="Proteomes" id="UP000326565"/>
    </source>
</evidence>